<evidence type="ECO:0000313" key="1">
    <source>
        <dbReference type="EMBL" id="ABZ06339.1"/>
    </source>
</evidence>
<protein>
    <submittedName>
        <fullName evidence="1">Uncharacterized protein</fullName>
    </submittedName>
</protein>
<gene>
    <name evidence="1" type="ORF">ALOHA_HF4000009A22ctg1g6</name>
</gene>
<dbReference type="AlphaFoldDB" id="B3T180"/>
<dbReference type="EMBL" id="EU016573">
    <property type="protein sequence ID" value="ABZ06339.1"/>
    <property type="molecule type" value="Genomic_DNA"/>
</dbReference>
<organism evidence="1">
    <name type="scientific">uncultured marine microorganism HF4000_009A22</name>
    <dbReference type="NCBI Taxonomy" id="455514"/>
    <lineage>
        <taxon>unclassified sequences</taxon>
        <taxon>environmental samples</taxon>
    </lineage>
</organism>
<sequence length="158" mass="17525">MLELLVIASAAYIIFMLLWTLSSRSGLEEKIEIVRNNHIRIVELINSEINKCDRADEDSNTAWGDPCKSEWVSDNVIKYVLENLKLTNPYSANSPVIKSTTDPRLQAEGQAGQSTEMGVIFVTSADFMSEPGSEWMVGTCFKAPCVAAGNNELTSIYR</sequence>
<accession>B3T180</accession>
<reference evidence="1" key="1">
    <citation type="journal article" date="2008" name="ISME J.">
        <title>Genomic patterns of recombination, clonal divergence and environment in marine microbial populations.</title>
        <authorList>
            <person name="Konstantinidis K.T."/>
            <person name="Delong E.F."/>
        </authorList>
    </citation>
    <scope>NUCLEOTIDE SEQUENCE</scope>
</reference>
<proteinExistence type="predicted"/>
<name>B3T180_9ZZZZ</name>